<reference evidence="2" key="1">
    <citation type="submission" date="2021-06" db="EMBL/GenBank/DDBJ databases">
        <title>Comparative genomics, transcriptomics and evolutionary studies reveal genomic signatures of adaptation to plant cell wall in hemibiotrophic fungi.</title>
        <authorList>
            <consortium name="DOE Joint Genome Institute"/>
            <person name="Baroncelli R."/>
            <person name="Diaz J.F."/>
            <person name="Benocci T."/>
            <person name="Peng M."/>
            <person name="Battaglia E."/>
            <person name="Haridas S."/>
            <person name="Andreopoulos W."/>
            <person name="Labutti K."/>
            <person name="Pangilinan J."/>
            <person name="Floch G.L."/>
            <person name="Makela M.R."/>
            <person name="Henrissat B."/>
            <person name="Grigoriev I.V."/>
            <person name="Crouch J.A."/>
            <person name="De Vries R.P."/>
            <person name="Sukno S.A."/>
            <person name="Thon M.R."/>
        </authorList>
    </citation>
    <scope>NUCLEOTIDE SEQUENCE</scope>
    <source>
        <strain evidence="2">CBS 102054</strain>
    </source>
</reference>
<keyword evidence="1" id="KW-0472">Membrane</keyword>
<dbReference type="InterPro" id="IPR053007">
    <property type="entry name" value="CYP450_monoxygenase_sec-met"/>
</dbReference>
<keyword evidence="1" id="KW-0812">Transmembrane</keyword>
<organism evidence="2 3">
    <name type="scientific">Colletotrichum phormii</name>
    <dbReference type="NCBI Taxonomy" id="359342"/>
    <lineage>
        <taxon>Eukaryota</taxon>
        <taxon>Fungi</taxon>
        <taxon>Dikarya</taxon>
        <taxon>Ascomycota</taxon>
        <taxon>Pezizomycotina</taxon>
        <taxon>Sordariomycetes</taxon>
        <taxon>Hypocreomycetidae</taxon>
        <taxon>Glomerellales</taxon>
        <taxon>Glomerellaceae</taxon>
        <taxon>Colletotrichum</taxon>
        <taxon>Colletotrichum acutatum species complex</taxon>
    </lineage>
</organism>
<sequence>MLTSKLDESPIIWFPVACFLVLFLVRKVLWPTVLDLQEPPTLRPKIPLIGHLIDLIQMGYKQHVKNHEKFNMTAYSLPILGSKLYIASSPQLASSIFQKRTLSFEPLIDTFVRTLVGMEGHGLELWTNPEFRTAIFKVLYKGLTGPSLNDLTISGVSNVASSLNRMPLDQLELKDFHCWT</sequence>
<protein>
    <submittedName>
        <fullName evidence="2">Uncharacterized protein</fullName>
    </submittedName>
</protein>
<dbReference type="GO" id="GO:0004497">
    <property type="term" value="F:monooxygenase activity"/>
    <property type="evidence" value="ECO:0007669"/>
    <property type="project" value="InterPro"/>
</dbReference>
<keyword evidence="1" id="KW-1133">Transmembrane helix</keyword>
<evidence type="ECO:0000313" key="2">
    <source>
        <dbReference type="EMBL" id="KAK1634667.1"/>
    </source>
</evidence>
<dbReference type="GO" id="GO:0005506">
    <property type="term" value="F:iron ion binding"/>
    <property type="evidence" value="ECO:0007669"/>
    <property type="project" value="InterPro"/>
</dbReference>
<dbReference type="AlphaFoldDB" id="A0AAI9ZQ19"/>
<comment type="caution">
    <text evidence="2">The sequence shown here is derived from an EMBL/GenBank/DDBJ whole genome shotgun (WGS) entry which is preliminary data.</text>
</comment>
<evidence type="ECO:0000256" key="1">
    <source>
        <dbReference type="SAM" id="Phobius"/>
    </source>
</evidence>
<dbReference type="Proteomes" id="UP001243989">
    <property type="component" value="Unassembled WGS sequence"/>
</dbReference>
<dbReference type="PANTHER" id="PTHR47582:SF1">
    <property type="entry name" value="P450, PUTATIVE (EUROFUNG)-RELATED"/>
    <property type="match status" value="1"/>
</dbReference>
<dbReference type="InterPro" id="IPR036396">
    <property type="entry name" value="Cyt_P450_sf"/>
</dbReference>
<keyword evidence="3" id="KW-1185">Reference proteome</keyword>
<name>A0AAI9ZQ19_9PEZI</name>
<dbReference type="EMBL" id="JAHMHQ010000014">
    <property type="protein sequence ID" value="KAK1634667.1"/>
    <property type="molecule type" value="Genomic_DNA"/>
</dbReference>
<gene>
    <name evidence="2" type="ORF">BDP81DRAFT_51031</name>
</gene>
<dbReference type="Gene3D" id="1.10.630.10">
    <property type="entry name" value="Cytochrome P450"/>
    <property type="match status" value="1"/>
</dbReference>
<dbReference type="RefSeq" id="XP_060443274.1">
    <property type="nucleotide sequence ID" value="XM_060595741.1"/>
</dbReference>
<dbReference type="GO" id="GO:0020037">
    <property type="term" value="F:heme binding"/>
    <property type="evidence" value="ECO:0007669"/>
    <property type="project" value="InterPro"/>
</dbReference>
<dbReference type="GO" id="GO:0016705">
    <property type="term" value="F:oxidoreductase activity, acting on paired donors, with incorporation or reduction of molecular oxygen"/>
    <property type="evidence" value="ECO:0007669"/>
    <property type="project" value="InterPro"/>
</dbReference>
<feature type="transmembrane region" description="Helical" evidence="1">
    <location>
        <begin position="12"/>
        <end position="29"/>
    </location>
</feature>
<dbReference type="GeneID" id="85480603"/>
<dbReference type="PANTHER" id="PTHR47582">
    <property type="entry name" value="P450, PUTATIVE (EUROFUNG)-RELATED"/>
    <property type="match status" value="1"/>
</dbReference>
<dbReference type="SUPFAM" id="SSF48264">
    <property type="entry name" value="Cytochrome P450"/>
    <property type="match status" value="1"/>
</dbReference>
<proteinExistence type="predicted"/>
<evidence type="ECO:0000313" key="3">
    <source>
        <dbReference type="Proteomes" id="UP001243989"/>
    </source>
</evidence>
<accession>A0AAI9ZQ19</accession>